<dbReference type="InterPro" id="IPR029787">
    <property type="entry name" value="Nucleotide_cyclase"/>
</dbReference>
<evidence type="ECO:0000259" key="4">
    <source>
        <dbReference type="PROSITE" id="PS50887"/>
    </source>
</evidence>
<dbReference type="CDD" id="cd00130">
    <property type="entry name" value="PAS"/>
    <property type="match status" value="2"/>
</dbReference>
<evidence type="ECO:0000259" key="3">
    <source>
        <dbReference type="PROSITE" id="PS50113"/>
    </source>
</evidence>
<comment type="cofactor">
    <cofactor evidence="1">
        <name>Mg(2+)</name>
        <dbReference type="ChEBI" id="CHEBI:18420"/>
    </cofactor>
</comment>
<dbReference type="SMART" id="SM00267">
    <property type="entry name" value="GGDEF"/>
    <property type="match status" value="1"/>
</dbReference>
<dbReference type="InterPro" id="IPR000700">
    <property type="entry name" value="PAS-assoc_C"/>
</dbReference>
<dbReference type="SUPFAM" id="SSF55785">
    <property type="entry name" value="PYP-like sensor domain (PAS domain)"/>
    <property type="match status" value="2"/>
</dbReference>
<dbReference type="InterPro" id="IPR000160">
    <property type="entry name" value="GGDEF_dom"/>
</dbReference>
<gene>
    <name evidence="5" type="ORF">Q9312_08675</name>
</gene>
<evidence type="ECO:0000313" key="5">
    <source>
        <dbReference type="EMBL" id="WMS88975.1"/>
    </source>
</evidence>
<dbReference type="EC" id="2.7.7.65" evidence="5"/>
<dbReference type="Proteomes" id="UP001239782">
    <property type="component" value="Chromosome"/>
</dbReference>
<dbReference type="SMART" id="SM00091">
    <property type="entry name" value="PAS"/>
    <property type="match status" value="2"/>
</dbReference>
<dbReference type="Pfam" id="PF00990">
    <property type="entry name" value="GGDEF"/>
    <property type="match status" value="1"/>
</dbReference>
<evidence type="ECO:0000259" key="2">
    <source>
        <dbReference type="PROSITE" id="PS50112"/>
    </source>
</evidence>
<feature type="domain" description="PAC" evidence="3">
    <location>
        <begin position="90"/>
        <end position="141"/>
    </location>
</feature>
<dbReference type="InterPro" id="IPR043128">
    <property type="entry name" value="Rev_trsase/Diguanyl_cyclase"/>
</dbReference>
<dbReference type="EMBL" id="CP133548">
    <property type="protein sequence ID" value="WMS88975.1"/>
    <property type="molecule type" value="Genomic_DNA"/>
</dbReference>
<dbReference type="GO" id="GO:0006355">
    <property type="term" value="P:regulation of DNA-templated transcription"/>
    <property type="evidence" value="ECO:0007669"/>
    <property type="project" value="InterPro"/>
</dbReference>
<dbReference type="GO" id="GO:0052621">
    <property type="term" value="F:diguanylate cyclase activity"/>
    <property type="evidence" value="ECO:0007669"/>
    <property type="project" value="UniProtKB-EC"/>
</dbReference>
<reference evidence="5 6" key="1">
    <citation type="submission" date="2023-08" db="EMBL/GenBank/DDBJ databases">
        <title>Pleionea litopenaei sp. nov., isolated from stomach of juvenile Litopenaeus vannamei.</title>
        <authorList>
            <person name="Rho A.M."/>
            <person name="Hwang C.Y."/>
        </authorList>
    </citation>
    <scope>NUCLEOTIDE SEQUENCE [LARGE SCALE GENOMIC DNA]</scope>
    <source>
        <strain evidence="5 6">HL-JVS1</strain>
    </source>
</reference>
<keyword evidence="5" id="KW-0548">Nucleotidyltransferase</keyword>
<dbReference type="PROSITE" id="PS50112">
    <property type="entry name" value="PAS"/>
    <property type="match status" value="2"/>
</dbReference>
<name>A0AA51X9A6_9GAMM</name>
<dbReference type="NCBIfam" id="TIGR00229">
    <property type="entry name" value="sensory_box"/>
    <property type="match status" value="2"/>
</dbReference>
<dbReference type="PROSITE" id="PS50887">
    <property type="entry name" value="GGDEF"/>
    <property type="match status" value="1"/>
</dbReference>
<feature type="domain" description="PAS" evidence="2">
    <location>
        <begin position="142"/>
        <end position="200"/>
    </location>
</feature>
<organism evidence="5 6">
    <name type="scientific">Pleionea litopenaei</name>
    <dbReference type="NCBI Taxonomy" id="3070815"/>
    <lineage>
        <taxon>Bacteria</taxon>
        <taxon>Pseudomonadati</taxon>
        <taxon>Pseudomonadota</taxon>
        <taxon>Gammaproteobacteria</taxon>
        <taxon>Oceanospirillales</taxon>
        <taxon>Pleioneaceae</taxon>
        <taxon>Pleionea</taxon>
    </lineage>
</organism>
<feature type="domain" description="PAC" evidence="3">
    <location>
        <begin position="214"/>
        <end position="266"/>
    </location>
</feature>
<dbReference type="AlphaFoldDB" id="A0AA51X9A6"/>
<feature type="domain" description="PAS" evidence="2">
    <location>
        <begin position="37"/>
        <end position="86"/>
    </location>
</feature>
<dbReference type="Pfam" id="PF00989">
    <property type="entry name" value="PAS"/>
    <property type="match status" value="2"/>
</dbReference>
<dbReference type="RefSeq" id="WP_309204202.1">
    <property type="nucleotide sequence ID" value="NZ_CP133548.1"/>
</dbReference>
<dbReference type="InterPro" id="IPR052155">
    <property type="entry name" value="Biofilm_reg_signaling"/>
</dbReference>
<dbReference type="PROSITE" id="PS50113">
    <property type="entry name" value="PAC"/>
    <property type="match status" value="2"/>
</dbReference>
<protein>
    <submittedName>
        <fullName evidence="5">Diguanylate cyclase</fullName>
        <ecNumber evidence="5">2.7.7.65</ecNumber>
    </submittedName>
</protein>
<dbReference type="Gene3D" id="3.30.70.270">
    <property type="match status" value="1"/>
</dbReference>
<proteinExistence type="predicted"/>
<dbReference type="KEGG" id="plei:Q9312_08675"/>
<dbReference type="CDD" id="cd01949">
    <property type="entry name" value="GGDEF"/>
    <property type="match status" value="1"/>
</dbReference>
<dbReference type="InterPro" id="IPR001610">
    <property type="entry name" value="PAC"/>
</dbReference>
<feature type="domain" description="GGDEF" evidence="4">
    <location>
        <begin position="298"/>
        <end position="422"/>
    </location>
</feature>
<accession>A0AA51X9A6</accession>
<evidence type="ECO:0000256" key="1">
    <source>
        <dbReference type="ARBA" id="ARBA00001946"/>
    </source>
</evidence>
<evidence type="ECO:0000313" key="6">
    <source>
        <dbReference type="Proteomes" id="UP001239782"/>
    </source>
</evidence>
<dbReference type="Gene3D" id="3.30.450.20">
    <property type="entry name" value="PAS domain"/>
    <property type="match status" value="2"/>
</dbReference>
<dbReference type="InterPro" id="IPR035965">
    <property type="entry name" value="PAS-like_dom_sf"/>
</dbReference>
<dbReference type="PANTHER" id="PTHR44757:SF2">
    <property type="entry name" value="BIOFILM ARCHITECTURE MAINTENANCE PROTEIN MBAA"/>
    <property type="match status" value="1"/>
</dbReference>
<keyword evidence="5" id="KW-0808">Transferase</keyword>
<dbReference type="InterPro" id="IPR013767">
    <property type="entry name" value="PAS_fold"/>
</dbReference>
<dbReference type="SMART" id="SM00086">
    <property type="entry name" value="PAC"/>
    <property type="match status" value="2"/>
</dbReference>
<dbReference type="FunFam" id="3.30.70.270:FF:000001">
    <property type="entry name" value="Diguanylate cyclase domain protein"/>
    <property type="match status" value="1"/>
</dbReference>
<dbReference type="PANTHER" id="PTHR44757">
    <property type="entry name" value="DIGUANYLATE CYCLASE DGCP"/>
    <property type="match status" value="1"/>
</dbReference>
<dbReference type="NCBIfam" id="TIGR00254">
    <property type="entry name" value="GGDEF"/>
    <property type="match status" value="1"/>
</dbReference>
<dbReference type="SUPFAM" id="SSF55073">
    <property type="entry name" value="Nucleotide cyclase"/>
    <property type="match status" value="1"/>
</dbReference>
<dbReference type="InterPro" id="IPR000014">
    <property type="entry name" value="PAS"/>
</dbReference>
<keyword evidence="6" id="KW-1185">Reference proteome</keyword>
<sequence>MSGIHSALVRMEATNLNKEFLWSLFECLQEGVFAIGDDRFILANPALCELLGYSREELVGKRFLEVIAERHRDMVTQRAKARINGENPPNHYEIALIRSDAAELLVHIKVSTFMLADGSIVNVGSTRDISAERRALKQLQYSEQEFRRIVENLPDIFYRTDAKGSIVMASPYAAKVMGYELEELIGQPLADFYARPEEREAALSKILQGKGTMVPVESCLRHRDGSIVWVSTHAYARYDEDGQLIGVEGVARNITERKSLEERLRHMAIRDPLTQVYNRFGFEEKLDDAINRARRNRSSIALLFFDLDKFKTINDNYGHDVGDRYLAAFAKRMEIGFRDTDTIARLGGDEFVALLENLEHDEMVYNLLERCVTALSDPFVSEDCSLPFNYSYGIAQYPKHGKDAETLLKWADQAMYLDKNSH</sequence>